<dbReference type="Pfam" id="PF02887">
    <property type="entry name" value="PK_C"/>
    <property type="match status" value="1"/>
</dbReference>
<dbReference type="InterPro" id="IPR036918">
    <property type="entry name" value="Pyrv_Knase_C_sf"/>
</dbReference>
<keyword evidence="11" id="KW-0670">Pyruvate</keyword>
<dbReference type="GO" id="GO:0016301">
    <property type="term" value="F:kinase activity"/>
    <property type="evidence" value="ECO:0007669"/>
    <property type="project" value="UniProtKB-KW"/>
</dbReference>
<dbReference type="GO" id="GO:0005524">
    <property type="term" value="F:ATP binding"/>
    <property type="evidence" value="ECO:0007669"/>
    <property type="project" value="UniProtKB-KW"/>
</dbReference>
<evidence type="ECO:0000256" key="5">
    <source>
        <dbReference type="ARBA" id="ARBA00022723"/>
    </source>
</evidence>
<evidence type="ECO:0000256" key="11">
    <source>
        <dbReference type="ARBA" id="ARBA00023317"/>
    </source>
</evidence>
<dbReference type="PRINTS" id="PR01050">
    <property type="entry name" value="PYRUVTKNASE"/>
</dbReference>
<dbReference type="SUPFAM" id="SSF52935">
    <property type="entry name" value="PK C-terminal domain-like"/>
    <property type="match status" value="1"/>
</dbReference>
<evidence type="ECO:0000256" key="3">
    <source>
        <dbReference type="ARBA" id="ARBA00012142"/>
    </source>
</evidence>
<dbReference type="InterPro" id="IPR015813">
    <property type="entry name" value="Pyrv/PenolPyrv_kinase-like_dom"/>
</dbReference>
<dbReference type="InterPro" id="IPR015793">
    <property type="entry name" value="Pyrv_Knase_brl"/>
</dbReference>
<protein>
    <recommendedName>
        <fullName evidence="3 12">Pyruvate kinase</fullName>
        <ecNumber evidence="3 12">2.7.1.40</ecNumber>
    </recommendedName>
</protein>
<keyword evidence="10 12" id="KW-0324">Glycolysis</keyword>
<reference evidence="15 16" key="1">
    <citation type="submission" date="2018-02" db="EMBL/GenBank/DDBJ databases">
        <title>Comparative genomes isolates from brazilian mangrove.</title>
        <authorList>
            <person name="Araujo J.E."/>
            <person name="Taketani R.G."/>
            <person name="Silva M.C.P."/>
            <person name="Loureco M.V."/>
            <person name="Andreote F.D."/>
        </authorList>
    </citation>
    <scope>NUCLEOTIDE SEQUENCE [LARGE SCALE GENOMIC DNA]</scope>
    <source>
        <strain evidence="15 16">NAP PRIS-MGV</strain>
    </source>
</reference>
<dbReference type="GO" id="GO:0004743">
    <property type="term" value="F:pyruvate kinase activity"/>
    <property type="evidence" value="ECO:0007669"/>
    <property type="project" value="UniProtKB-EC"/>
</dbReference>
<dbReference type="Pfam" id="PF00224">
    <property type="entry name" value="PK"/>
    <property type="match status" value="1"/>
</dbReference>
<sequence>MLKRTKVAATIGPSCCQTDTLENIVRAGADACLLDLTNGSREDWQTWYDVIREVEGLVKQPVAILARLNSDNGNFSLEDAVAAGVLDWISQQEIEYVTTSASQGSRSIQQVREALDRAGSQAAILARLDNGSNYRDIDSIIQASDGVIVTSTGLSELEKWSIPVMQKMVARQCQIGAKPCVVQRGVLSSMRHALEPTDGEVFDIANIVFDHADAILLGNETATGDYPTEAVEVVSKTVIATESLMEITDRPIKVGFGQPPNTAALAYSIRHILKMQEIAAVGVYSQTTATAGLIAKNWIDCPILALSNIPTTVRQMGIYHGVVSRQMKAPTSTAEMLTSTTSIAKQIGLVAPGDRMIVVSELPLHTGENANAFVIETIR</sequence>
<keyword evidence="9 12" id="KW-0460">Magnesium</keyword>
<dbReference type="OrthoDB" id="9812123at2"/>
<evidence type="ECO:0000259" key="13">
    <source>
        <dbReference type="Pfam" id="PF00224"/>
    </source>
</evidence>
<accession>A0A2S8G9Z5</accession>
<dbReference type="PANTHER" id="PTHR11817">
    <property type="entry name" value="PYRUVATE KINASE"/>
    <property type="match status" value="1"/>
</dbReference>
<evidence type="ECO:0000313" key="15">
    <source>
        <dbReference type="EMBL" id="PQO41130.1"/>
    </source>
</evidence>
<dbReference type="GO" id="GO:0000287">
    <property type="term" value="F:magnesium ion binding"/>
    <property type="evidence" value="ECO:0007669"/>
    <property type="project" value="InterPro"/>
</dbReference>
<evidence type="ECO:0000256" key="9">
    <source>
        <dbReference type="ARBA" id="ARBA00022842"/>
    </source>
</evidence>
<evidence type="ECO:0000256" key="2">
    <source>
        <dbReference type="ARBA" id="ARBA00008663"/>
    </source>
</evidence>
<dbReference type="EMBL" id="PUIB01000006">
    <property type="protein sequence ID" value="PQO41130.1"/>
    <property type="molecule type" value="Genomic_DNA"/>
</dbReference>
<keyword evidence="5" id="KW-0479">Metal-binding</keyword>
<keyword evidence="4 12" id="KW-0808">Transferase</keyword>
<dbReference type="GO" id="GO:0030955">
    <property type="term" value="F:potassium ion binding"/>
    <property type="evidence" value="ECO:0007669"/>
    <property type="project" value="InterPro"/>
</dbReference>
<name>A0A2S8G9Z5_9BACT</name>
<comment type="caution">
    <text evidence="15">The sequence shown here is derived from an EMBL/GenBank/DDBJ whole genome shotgun (WGS) entry which is preliminary data.</text>
</comment>
<dbReference type="Gene3D" id="3.40.1380.20">
    <property type="entry name" value="Pyruvate kinase, C-terminal domain"/>
    <property type="match status" value="1"/>
</dbReference>
<dbReference type="EC" id="2.7.1.40" evidence="3 12"/>
<keyword evidence="7 12" id="KW-0418">Kinase</keyword>
<evidence type="ECO:0000256" key="7">
    <source>
        <dbReference type="ARBA" id="ARBA00022777"/>
    </source>
</evidence>
<dbReference type="RefSeq" id="WP_105351830.1">
    <property type="nucleotide sequence ID" value="NZ_PUIB01000006.1"/>
</dbReference>
<feature type="domain" description="Pyruvate kinase barrel" evidence="13">
    <location>
        <begin position="87"/>
        <end position="231"/>
    </location>
</feature>
<proteinExistence type="inferred from homology"/>
<evidence type="ECO:0000256" key="10">
    <source>
        <dbReference type="ARBA" id="ARBA00023152"/>
    </source>
</evidence>
<organism evidence="15 16">
    <name type="scientific">Blastopirellula marina</name>
    <dbReference type="NCBI Taxonomy" id="124"/>
    <lineage>
        <taxon>Bacteria</taxon>
        <taxon>Pseudomonadati</taxon>
        <taxon>Planctomycetota</taxon>
        <taxon>Planctomycetia</taxon>
        <taxon>Pirellulales</taxon>
        <taxon>Pirellulaceae</taxon>
        <taxon>Blastopirellula</taxon>
    </lineage>
</organism>
<evidence type="ECO:0000256" key="8">
    <source>
        <dbReference type="ARBA" id="ARBA00022840"/>
    </source>
</evidence>
<gene>
    <name evidence="15" type="ORF">C5Y98_04010</name>
</gene>
<feature type="domain" description="Pyruvate kinase C-terminal" evidence="14">
    <location>
        <begin position="264"/>
        <end position="374"/>
    </location>
</feature>
<evidence type="ECO:0000313" key="16">
    <source>
        <dbReference type="Proteomes" id="UP000239388"/>
    </source>
</evidence>
<evidence type="ECO:0000256" key="1">
    <source>
        <dbReference type="ARBA" id="ARBA00004997"/>
    </source>
</evidence>
<dbReference type="InterPro" id="IPR040442">
    <property type="entry name" value="Pyrv_kinase-like_dom_sf"/>
</dbReference>
<evidence type="ECO:0000256" key="4">
    <source>
        <dbReference type="ARBA" id="ARBA00022679"/>
    </source>
</evidence>
<evidence type="ECO:0000256" key="6">
    <source>
        <dbReference type="ARBA" id="ARBA00022741"/>
    </source>
</evidence>
<evidence type="ECO:0000256" key="12">
    <source>
        <dbReference type="RuleBase" id="RU000504"/>
    </source>
</evidence>
<evidence type="ECO:0000259" key="14">
    <source>
        <dbReference type="Pfam" id="PF02887"/>
    </source>
</evidence>
<dbReference type="Proteomes" id="UP000239388">
    <property type="component" value="Unassembled WGS sequence"/>
</dbReference>
<comment type="similarity">
    <text evidence="2 12">Belongs to the pyruvate kinase family.</text>
</comment>
<comment type="catalytic activity">
    <reaction evidence="12">
        <text>pyruvate + ATP = phosphoenolpyruvate + ADP + H(+)</text>
        <dbReference type="Rhea" id="RHEA:18157"/>
        <dbReference type="ChEBI" id="CHEBI:15361"/>
        <dbReference type="ChEBI" id="CHEBI:15378"/>
        <dbReference type="ChEBI" id="CHEBI:30616"/>
        <dbReference type="ChEBI" id="CHEBI:58702"/>
        <dbReference type="ChEBI" id="CHEBI:456216"/>
        <dbReference type="EC" id="2.7.1.40"/>
    </reaction>
</comment>
<dbReference type="Gene3D" id="3.20.20.60">
    <property type="entry name" value="Phosphoenolpyruvate-binding domains"/>
    <property type="match status" value="1"/>
</dbReference>
<dbReference type="UniPathway" id="UPA00109">
    <property type="reaction ID" value="UER00188"/>
</dbReference>
<keyword evidence="6" id="KW-0547">Nucleotide-binding</keyword>
<comment type="pathway">
    <text evidence="1 12">Carbohydrate degradation; glycolysis; pyruvate from D-glyceraldehyde 3-phosphate: step 5/5.</text>
</comment>
<keyword evidence="8" id="KW-0067">ATP-binding</keyword>
<dbReference type="InterPro" id="IPR015795">
    <property type="entry name" value="Pyrv_Knase_C"/>
</dbReference>
<dbReference type="AlphaFoldDB" id="A0A2S8G9Z5"/>
<dbReference type="InterPro" id="IPR001697">
    <property type="entry name" value="Pyr_Knase"/>
</dbReference>
<dbReference type="SUPFAM" id="SSF51621">
    <property type="entry name" value="Phosphoenolpyruvate/pyruvate domain"/>
    <property type="match status" value="1"/>
</dbReference>